<dbReference type="PROSITE" id="PS50987">
    <property type="entry name" value="HTH_ARSR_2"/>
    <property type="match status" value="1"/>
</dbReference>
<dbReference type="InterPro" id="IPR036390">
    <property type="entry name" value="WH_DNA-bd_sf"/>
</dbReference>
<feature type="domain" description="HTH arsR-type" evidence="4">
    <location>
        <begin position="1"/>
        <end position="95"/>
    </location>
</feature>
<name>A0A919S1G4_9CLOT</name>
<evidence type="ECO:0000256" key="3">
    <source>
        <dbReference type="ARBA" id="ARBA00023163"/>
    </source>
</evidence>
<protein>
    <submittedName>
        <fullName evidence="5">Transcriptional regulator</fullName>
    </submittedName>
</protein>
<dbReference type="InterPro" id="IPR051081">
    <property type="entry name" value="HTH_MetalResp_TranReg"/>
</dbReference>
<accession>A0A919S1G4</accession>
<dbReference type="Proteomes" id="UP000679179">
    <property type="component" value="Unassembled WGS sequence"/>
</dbReference>
<keyword evidence="3" id="KW-0804">Transcription</keyword>
<evidence type="ECO:0000313" key="6">
    <source>
        <dbReference type="Proteomes" id="UP000679179"/>
    </source>
</evidence>
<dbReference type="InterPro" id="IPR011991">
    <property type="entry name" value="ArsR-like_HTH"/>
</dbReference>
<evidence type="ECO:0000259" key="4">
    <source>
        <dbReference type="PROSITE" id="PS50987"/>
    </source>
</evidence>
<evidence type="ECO:0000256" key="1">
    <source>
        <dbReference type="ARBA" id="ARBA00023015"/>
    </source>
</evidence>
<dbReference type="InterPro" id="IPR001845">
    <property type="entry name" value="HTH_ArsR_DNA-bd_dom"/>
</dbReference>
<dbReference type="GO" id="GO:0003700">
    <property type="term" value="F:DNA-binding transcription factor activity"/>
    <property type="evidence" value="ECO:0007669"/>
    <property type="project" value="InterPro"/>
</dbReference>
<keyword evidence="2" id="KW-0238">DNA-binding</keyword>
<gene>
    <name evidence="5" type="primary">arsr</name>
    <name evidence="5" type="ORF">CPJCM30710_21840</name>
</gene>
<dbReference type="Pfam" id="PF01022">
    <property type="entry name" value="HTH_5"/>
    <property type="match status" value="1"/>
</dbReference>
<dbReference type="PANTHER" id="PTHR33154:SF33">
    <property type="entry name" value="TRANSCRIPTIONAL REPRESSOR SDPR"/>
    <property type="match status" value="1"/>
</dbReference>
<dbReference type="AlphaFoldDB" id="A0A919S1G4"/>
<sequence>MNLVSVIKGLADENRLRILNILRESELCVGEIEHILKMTQSNVSRHLTKLCSLEILENEKKGTWVFYKINKDIVSIYPFMKELINEELVKLEICKSDSKRLLEYKQSGCSCGSLKECSKYST</sequence>
<keyword evidence="6" id="KW-1185">Reference proteome</keyword>
<dbReference type="RefSeq" id="WP_212904212.1">
    <property type="nucleotide sequence ID" value="NZ_BOPZ01000018.1"/>
</dbReference>
<reference evidence="5" key="1">
    <citation type="submission" date="2021-03" db="EMBL/GenBank/DDBJ databases">
        <title>Taxonomic study of Clostridium polyendosporum from meadow-gley soil under rice.</title>
        <authorList>
            <person name="Kobayashi H."/>
            <person name="Tanizawa Y."/>
            <person name="Yagura M."/>
        </authorList>
    </citation>
    <scope>NUCLEOTIDE SEQUENCE</scope>
    <source>
        <strain evidence="5">JCM 30710</strain>
    </source>
</reference>
<dbReference type="GO" id="GO:0003677">
    <property type="term" value="F:DNA binding"/>
    <property type="evidence" value="ECO:0007669"/>
    <property type="project" value="UniProtKB-KW"/>
</dbReference>
<organism evidence="5 6">
    <name type="scientific">Clostridium polyendosporum</name>
    <dbReference type="NCBI Taxonomy" id="69208"/>
    <lineage>
        <taxon>Bacteria</taxon>
        <taxon>Bacillati</taxon>
        <taxon>Bacillota</taxon>
        <taxon>Clostridia</taxon>
        <taxon>Eubacteriales</taxon>
        <taxon>Clostridiaceae</taxon>
        <taxon>Clostridium</taxon>
    </lineage>
</organism>
<dbReference type="PANTHER" id="PTHR33154">
    <property type="entry name" value="TRANSCRIPTIONAL REGULATOR, ARSR FAMILY"/>
    <property type="match status" value="1"/>
</dbReference>
<dbReference type="CDD" id="cd00090">
    <property type="entry name" value="HTH_ARSR"/>
    <property type="match status" value="1"/>
</dbReference>
<dbReference type="EMBL" id="BOPZ01000018">
    <property type="protein sequence ID" value="GIM29518.1"/>
    <property type="molecule type" value="Genomic_DNA"/>
</dbReference>
<dbReference type="PRINTS" id="PR00778">
    <property type="entry name" value="HTHARSR"/>
</dbReference>
<proteinExistence type="predicted"/>
<dbReference type="InterPro" id="IPR036388">
    <property type="entry name" value="WH-like_DNA-bd_sf"/>
</dbReference>
<dbReference type="SUPFAM" id="SSF46785">
    <property type="entry name" value="Winged helix' DNA-binding domain"/>
    <property type="match status" value="1"/>
</dbReference>
<keyword evidence="1" id="KW-0805">Transcription regulation</keyword>
<dbReference type="SMART" id="SM00418">
    <property type="entry name" value="HTH_ARSR"/>
    <property type="match status" value="1"/>
</dbReference>
<evidence type="ECO:0000256" key="2">
    <source>
        <dbReference type="ARBA" id="ARBA00023125"/>
    </source>
</evidence>
<comment type="caution">
    <text evidence="5">The sequence shown here is derived from an EMBL/GenBank/DDBJ whole genome shotgun (WGS) entry which is preliminary data.</text>
</comment>
<evidence type="ECO:0000313" key="5">
    <source>
        <dbReference type="EMBL" id="GIM29518.1"/>
    </source>
</evidence>
<dbReference type="NCBIfam" id="NF033788">
    <property type="entry name" value="HTH_metalloreg"/>
    <property type="match status" value="1"/>
</dbReference>
<dbReference type="Gene3D" id="1.10.10.10">
    <property type="entry name" value="Winged helix-like DNA-binding domain superfamily/Winged helix DNA-binding domain"/>
    <property type="match status" value="1"/>
</dbReference>